<evidence type="ECO:0000256" key="1">
    <source>
        <dbReference type="SAM" id="SignalP"/>
    </source>
</evidence>
<proteinExistence type="predicted"/>
<keyword evidence="3" id="KW-1185">Reference proteome</keyword>
<reference evidence="2" key="1">
    <citation type="journal article" date="2023" name="Mol. Ecol. Resour.">
        <title>Chromosome-level genome assembly of a triploid poplar Populus alba 'Berolinensis'.</title>
        <authorList>
            <person name="Chen S."/>
            <person name="Yu Y."/>
            <person name="Wang X."/>
            <person name="Wang S."/>
            <person name="Zhang T."/>
            <person name="Zhou Y."/>
            <person name="He R."/>
            <person name="Meng N."/>
            <person name="Wang Y."/>
            <person name="Liu W."/>
            <person name="Liu Z."/>
            <person name="Liu J."/>
            <person name="Guo Q."/>
            <person name="Huang H."/>
            <person name="Sederoff R.R."/>
            <person name="Wang G."/>
            <person name="Qu G."/>
            <person name="Chen S."/>
        </authorList>
    </citation>
    <scope>NUCLEOTIDE SEQUENCE</scope>
    <source>
        <strain evidence="2">SC-2020</strain>
    </source>
</reference>
<feature type="signal peptide" evidence="1">
    <location>
        <begin position="1"/>
        <end position="15"/>
    </location>
</feature>
<keyword evidence="1" id="KW-0732">Signal</keyword>
<dbReference type="AlphaFoldDB" id="A0AAD6M5K2"/>
<dbReference type="Proteomes" id="UP001164929">
    <property type="component" value="Chromosome 11"/>
</dbReference>
<sequence>MAILFVCFCLIGSLELPPSILVTRNPNWSFRDSKSSLSALICCSLVSLFFPGRMASADSSTVAEERDGCGGGSRWASGSARFWLLLVLAMVQQRGKVLAEKGGGAVTAVVERESCTGCLLVGREDHSSSTRTLNVLKTANKSAFLLIGYNQHLLEKSSMNDTKYLAPPNDTTGACQTSE</sequence>
<evidence type="ECO:0000313" key="3">
    <source>
        <dbReference type="Proteomes" id="UP001164929"/>
    </source>
</evidence>
<feature type="chain" id="PRO_5041957373" evidence="1">
    <location>
        <begin position="16"/>
        <end position="179"/>
    </location>
</feature>
<accession>A0AAD6M5K2</accession>
<evidence type="ECO:0000313" key="2">
    <source>
        <dbReference type="EMBL" id="KAJ6978839.1"/>
    </source>
</evidence>
<comment type="caution">
    <text evidence="2">The sequence shown here is derived from an EMBL/GenBank/DDBJ whole genome shotgun (WGS) entry which is preliminary data.</text>
</comment>
<protein>
    <submittedName>
        <fullName evidence="2">Uncharacterized protein</fullName>
    </submittedName>
</protein>
<name>A0AAD6M5K2_9ROSI</name>
<dbReference type="EMBL" id="JAQIZT010000011">
    <property type="protein sequence ID" value="KAJ6978839.1"/>
    <property type="molecule type" value="Genomic_DNA"/>
</dbReference>
<gene>
    <name evidence="2" type="ORF">NC653_027110</name>
</gene>
<organism evidence="2 3">
    <name type="scientific">Populus alba x Populus x berolinensis</name>
    <dbReference type="NCBI Taxonomy" id="444605"/>
    <lineage>
        <taxon>Eukaryota</taxon>
        <taxon>Viridiplantae</taxon>
        <taxon>Streptophyta</taxon>
        <taxon>Embryophyta</taxon>
        <taxon>Tracheophyta</taxon>
        <taxon>Spermatophyta</taxon>
        <taxon>Magnoliopsida</taxon>
        <taxon>eudicotyledons</taxon>
        <taxon>Gunneridae</taxon>
        <taxon>Pentapetalae</taxon>
        <taxon>rosids</taxon>
        <taxon>fabids</taxon>
        <taxon>Malpighiales</taxon>
        <taxon>Salicaceae</taxon>
        <taxon>Saliceae</taxon>
        <taxon>Populus</taxon>
    </lineage>
</organism>